<dbReference type="InterPro" id="IPR018289">
    <property type="entry name" value="MULE_transposase_dom"/>
</dbReference>
<dbReference type="PANTHER" id="PTHR31973:SF191">
    <property type="entry name" value="OS05G0489400 PROTEIN"/>
    <property type="match status" value="1"/>
</dbReference>
<feature type="domain" description="MULE transposase" evidence="1">
    <location>
        <begin position="45"/>
        <end position="124"/>
    </location>
</feature>
<name>A0AAV3PA78_LITER</name>
<accession>A0AAV3PA78</accession>
<organism evidence="2 3">
    <name type="scientific">Lithospermum erythrorhizon</name>
    <name type="common">Purple gromwell</name>
    <name type="synonym">Lithospermum officinale var. erythrorhizon</name>
    <dbReference type="NCBI Taxonomy" id="34254"/>
    <lineage>
        <taxon>Eukaryota</taxon>
        <taxon>Viridiplantae</taxon>
        <taxon>Streptophyta</taxon>
        <taxon>Embryophyta</taxon>
        <taxon>Tracheophyta</taxon>
        <taxon>Spermatophyta</taxon>
        <taxon>Magnoliopsida</taxon>
        <taxon>eudicotyledons</taxon>
        <taxon>Gunneridae</taxon>
        <taxon>Pentapetalae</taxon>
        <taxon>asterids</taxon>
        <taxon>lamiids</taxon>
        <taxon>Boraginales</taxon>
        <taxon>Boraginaceae</taxon>
        <taxon>Boraginoideae</taxon>
        <taxon>Lithospermeae</taxon>
        <taxon>Lithospermum</taxon>
    </lineage>
</organism>
<evidence type="ECO:0000313" key="2">
    <source>
        <dbReference type="EMBL" id="GAA0148093.1"/>
    </source>
</evidence>
<protein>
    <recommendedName>
        <fullName evidence="1">MULE transposase domain-containing protein</fullName>
    </recommendedName>
</protein>
<evidence type="ECO:0000313" key="3">
    <source>
        <dbReference type="Proteomes" id="UP001454036"/>
    </source>
</evidence>
<dbReference type="AlphaFoldDB" id="A0AAV3PA78"/>
<keyword evidence="3" id="KW-1185">Reference proteome</keyword>
<evidence type="ECO:0000259" key="1">
    <source>
        <dbReference type="Pfam" id="PF10551"/>
    </source>
</evidence>
<dbReference type="PANTHER" id="PTHR31973">
    <property type="entry name" value="POLYPROTEIN, PUTATIVE-RELATED"/>
    <property type="match status" value="1"/>
</dbReference>
<reference evidence="2 3" key="1">
    <citation type="submission" date="2024-01" db="EMBL/GenBank/DDBJ databases">
        <title>The complete chloroplast genome sequence of Lithospermum erythrorhizon: insights into the phylogenetic relationship among Boraginaceae species and the maternal lineages of purple gromwells.</title>
        <authorList>
            <person name="Okada T."/>
            <person name="Watanabe K."/>
        </authorList>
    </citation>
    <scope>NUCLEOTIDE SEQUENCE [LARGE SCALE GENOMIC DNA]</scope>
</reference>
<proteinExistence type="predicted"/>
<dbReference type="EMBL" id="BAABME010001183">
    <property type="protein sequence ID" value="GAA0148093.1"/>
    <property type="molecule type" value="Genomic_DNA"/>
</dbReference>
<dbReference type="Pfam" id="PF10551">
    <property type="entry name" value="MULE"/>
    <property type="match status" value="1"/>
</dbReference>
<dbReference type="Proteomes" id="UP001454036">
    <property type="component" value="Unassembled WGS sequence"/>
</dbReference>
<comment type="caution">
    <text evidence="2">The sequence shown here is derived from an EMBL/GenBank/DDBJ whole genome shotgun (WGS) entry which is preliminary data.</text>
</comment>
<sequence length="158" mass="18024">MDTNPRTSCYVKTVDNAEGKSSFQRWYLCFTACREAFKSGCRKIVGVDGCHLNTKRGGQLLVAVGIDPNNNIFSIAYGLVEIENKESWEWFLKHLCEDIVDSETVEGQDNEWTCMSDKHQQQFNINNSSIEAFKTVLLRVDHRSKAVDQGLFHHCCQV</sequence>
<gene>
    <name evidence="2" type="ORF">LIER_07628</name>
</gene>